<dbReference type="EMBL" id="AYYC01000630">
    <property type="protein sequence ID" value="ETK04619.1"/>
    <property type="molecule type" value="Genomic_DNA"/>
</dbReference>
<dbReference type="AlphaFoldDB" id="W2CBN4"/>
<gene>
    <name evidence="2" type="ORF">T229_07955</name>
</gene>
<reference evidence="2 3" key="1">
    <citation type="submission" date="2013-11" db="EMBL/GenBank/DDBJ databases">
        <title>Single cell genomics of uncultured Tannerella BU063 (oral taxon 286).</title>
        <authorList>
            <person name="Beall C.J."/>
            <person name="Campbell A.G."/>
            <person name="Griffen A.L."/>
            <person name="Podar M."/>
            <person name="Leys E.J."/>
        </authorList>
    </citation>
    <scope>NUCLEOTIDE SEQUENCE [LARGE SCALE GENOMIC DNA]</scope>
    <source>
        <strain evidence="2">Cell 5</strain>
    </source>
</reference>
<name>W2CBN4_9BACT</name>
<dbReference type="Proteomes" id="UP000018872">
    <property type="component" value="Unassembled WGS sequence"/>
</dbReference>
<evidence type="ECO:0000313" key="2">
    <source>
        <dbReference type="EMBL" id="ETK04619.1"/>
    </source>
</evidence>
<evidence type="ECO:0000313" key="3">
    <source>
        <dbReference type="Proteomes" id="UP000018872"/>
    </source>
</evidence>
<evidence type="ECO:0000259" key="1">
    <source>
        <dbReference type="Pfam" id="PF13612"/>
    </source>
</evidence>
<comment type="caution">
    <text evidence="2">The sequence shown here is derived from an EMBL/GenBank/DDBJ whole genome shotgun (WGS) entry which is preliminary data.</text>
</comment>
<dbReference type="Pfam" id="PF13612">
    <property type="entry name" value="DDE_Tnp_1_3"/>
    <property type="match status" value="1"/>
</dbReference>
<sequence length="299" mass="34989">MIPANKTVGIYYLVDEFLKEYDAVIKSYSLEEGTPKKRRNGKFTMSNSENMTILILFHSSSFRNLKHFYIFIFVRVHMQKDFPHTASYNRFVELQRKVWDKCTSISFIDSTPIRSCHIKREKQHKTFEEFAGKMKSTLGWFYGFKLHLIINDKGGLLDFLLTPGNVDDRAPLKYMSSHKRIFSKLFGDRGYISKDLFKQLFIDGVHLVTRLKKGMKNALMLQHDKIMIRKRSLIETVNDQLKNICQIEHTRHRFSPNFIINLLSALAAFSFFDKKPSINTAEEFIHPSFLTIAEIELAL</sequence>
<organism evidence="2 3">
    <name type="scientific">Tannerella sp. oral taxon BU063 isolate Cell 5</name>
    <dbReference type="NCBI Taxonomy" id="1410950"/>
    <lineage>
        <taxon>Bacteria</taxon>
        <taxon>Pseudomonadati</taxon>
        <taxon>Bacteroidota</taxon>
        <taxon>Bacteroidia</taxon>
        <taxon>Bacteroidales</taxon>
        <taxon>Tannerellaceae</taxon>
        <taxon>Tannerella</taxon>
    </lineage>
</organism>
<accession>W2CBN4</accession>
<dbReference type="PATRIC" id="fig|1410950.3.peg.1089"/>
<dbReference type="InterPro" id="IPR025668">
    <property type="entry name" value="Tnp_DDE_dom"/>
</dbReference>
<dbReference type="NCBIfam" id="NF033520">
    <property type="entry name" value="transpos_IS982"/>
    <property type="match status" value="1"/>
</dbReference>
<protein>
    <submittedName>
        <fullName evidence="2">Transposase ISPg3</fullName>
    </submittedName>
</protein>
<proteinExistence type="predicted"/>
<feature type="domain" description="Transposase DDE" evidence="1">
    <location>
        <begin position="101"/>
        <end position="253"/>
    </location>
</feature>